<dbReference type="OrthoDB" id="9766909at2"/>
<evidence type="ECO:0000256" key="12">
    <source>
        <dbReference type="ARBA" id="ARBA00023316"/>
    </source>
</evidence>
<keyword evidence="2" id="KW-1003">Cell membrane</keyword>
<evidence type="ECO:0000256" key="6">
    <source>
        <dbReference type="ARBA" id="ARBA00022679"/>
    </source>
</evidence>
<dbReference type="STRING" id="1006576.DTL3_0142"/>
<dbReference type="InterPro" id="IPR001460">
    <property type="entry name" value="PCN-bd_Tpept"/>
</dbReference>
<proteinExistence type="predicted"/>
<evidence type="ECO:0000256" key="1">
    <source>
        <dbReference type="ARBA" id="ARBA00004236"/>
    </source>
</evidence>
<dbReference type="GO" id="GO:0004180">
    <property type="term" value="F:carboxypeptidase activity"/>
    <property type="evidence" value="ECO:0007669"/>
    <property type="project" value="UniProtKB-KW"/>
</dbReference>
<dbReference type="GO" id="GO:0009252">
    <property type="term" value="P:peptidoglycan biosynthetic process"/>
    <property type="evidence" value="ECO:0007669"/>
    <property type="project" value="UniProtKB-KW"/>
</dbReference>
<keyword evidence="8" id="KW-0133">Cell shape</keyword>
<feature type="domain" description="Glycosyl transferase family 51" evidence="16">
    <location>
        <begin position="47"/>
        <end position="209"/>
    </location>
</feature>
<dbReference type="SUPFAM" id="SSF56601">
    <property type="entry name" value="beta-lactamase/transpeptidase-like"/>
    <property type="match status" value="1"/>
</dbReference>
<evidence type="ECO:0000256" key="7">
    <source>
        <dbReference type="ARBA" id="ARBA00022801"/>
    </source>
</evidence>
<evidence type="ECO:0000256" key="10">
    <source>
        <dbReference type="ARBA" id="ARBA00023136"/>
    </source>
</evidence>
<keyword evidence="5" id="KW-0328">Glycosyltransferase</keyword>
<dbReference type="GO" id="GO:0006508">
    <property type="term" value="P:proteolysis"/>
    <property type="evidence" value="ECO:0007669"/>
    <property type="project" value="UniProtKB-KW"/>
</dbReference>
<dbReference type="InterPro" id="IPR012338">
    <property type="entry name" value="Beta-lactam/transpept-like"/>
</dbReference>
<dbReference type="Pfam" id="PF00905">
    <property type="entry name" value="Transpeptidase"/>
    <property type="match status" value="1"/>
</dbReference>
<dbReference type="InterPro" id="IPR050396">
    <property type="entry name" value="Glycosyltr_51/Transpeptidase"/>
</dbReference>
<keyword evidence="12" id="KW-0961">Cell wall biogenesis/degradation</keyword>
<keyword evidence="10" id="KW-0472">Membrane</keyword>
<evidence type="ECO:0000256" key="5">
    <source>
        <dbReference type="ARBA" id="ARBA00022676"/>
    </source>
</evidence>
<dbReference type="HOGENOM" id="CLU_006354_2_7_0"/>
<dbReference type="GO" id="GO:0008360">
    <property type="term" value="P:regulation of cell shape"/>
    <property type="evidence" value="ECO:0007669"/>
    <property type="project" value="UniProtKB-KW"/>
</dbReference>
<gene>
    <name evidence="17" type="ORF">DTL3_0142</name>
</gene>
<accession>A0A0C7NVI3</accession>
<evidence type="ECO:0000256" key="8">
    <source>
        <dbReference type="ARBA" id="ARBA00022960"/>
    </source>
</evidence>
<dbReference type="GO" id="GO:0071555">
    <property type="term" value="P:cell wall organization"/>
    <property type="evidence" value="ECO:0007669"/>
    <property type="project" value="UniProtKB-KW"/>
</dbReference>
<dbReference type="PANTHER" id="PTHR32282">
    <property type="entry name" value="BINDING PROTEIN TRANSPEPTIDASE, PUTATIVE-RELATED"/>
    <property type="match status" value="1"/>
</dbReference>
<dbReference type="GO" id="GO:0030288">
    <property type="term" value="C:outer membrane-bounded periplasmic space"/>
    <property type="evidence" value="ECO:0007669"/>
    <property type="project" value="TreeGrafter"/>
</dbReference>
<dbReference type="EMBL" id="LN824141">
    <property type="protein sequence ID" value="CEP77473.1"/>
    <property type="molecule type" value="Genomic_DNA"/>
</dbReference>
<protein>
    <recommendedName>
        <fullName evidence="13">peptidoglycan glycosyltransferase</fullName>
        <ecNumber evidence="13">2.4.99.28</ecNumber>
    </recommendedName>
</protein>
<comment type="subcellular location">
    <subcellularLocation>
        <location evidence="1">Cell membrane</location>
    </subcellularLocation>
</comment>
<dbReference type="InterPro" id="IPR001264">
    <property type="entry name" value="Glyco_trans_51"/>
</dbReference>
<dbReference type="GO" id="GO:0008955">
    <property type="term" value="F:peptidoglycan glycosyltransferase activity"/>
    <property type="evidence" value="ECO:0007669"/>
    <property type="project" value="UniProtKB-EC"/>
</dbReference>
<comment type="catalytic activity">
    <reaction evidence="14">
        <text>[GlcNAc-(1-&gt;4)-Mur2Ac(oyl-L-Ala-gamma-D-Glu-L-Lys-D-Ala-D-Ala)](n)-di-trans,octa-cis-undecaprenyl diphosphate + beta-D-GlcNAc-(1-&gt;4)-Mur2Ac(oyl-L-Ala-gamma-D-Glu-L-Lys-D-Ala-D-Ala)-di-trans,octa-cis-undecaprenyl diphosphate = [GlcNAc-(1-&gt;4)-Mur2Ac(oyl-L-Ala-gamma-D-Glu-L-Lys-D-Ala-D-Ala)](n+1)-di-trans,octa-cis-undecaprenyl diphosphate + di-trans,octa-cis-undecaprenyl diphosphate + H(+)</text>
        <dbReference type="Rhea" id="RHEA:23708"/>
        <dbReference type="Rhea" id="RHEA-COMP:9602"/>
        <dbReference type="Rhea" id="RHEA-COMP:9603"/>
        <dbReference type="ChEBI" id="CHEBI:15378"/>
        <dbReference type="ChEBI" id="CHEBI:58405"/>
        <dbReference type="ChEBI" id="CHEBI:60033"/>
        <dbReference type="ChEBI" id="CHEBI:78435"/>
        <dbReference type="EC" id="2.4.99.28"/>
    </reaction>
</comment>
<dbReference type="InterPro" id="IPR023346">
    <property type="entry name" value="Lysozyme-like_dom_sf"/>
</dbReference>
<evidence type="ECO:0000256" key="4">
    <source>
        <dbReference type="ARBA" id="ARBA00022670"/>
    </source>
</evidence>
<evidence type="ECO:0000256" key="9">
    <source>
        <dbReference type="ARBA" id="ARBA00022984"/>
    </source>
</evidence>
<sequence>MAIGLLAFFILFSYVNTFYNNTMSIFLVNSDYNTYLFNNNQFILPTKYKYVKLEDIPTELIYSLLWSEDREFFEHNGINIKALTRAALINIRHLSIVQGGSTITQQLSKTVYLSNERNVKRKIMDMMLAFFLERSYTKEEILEAYLNSVYLGNDISGIGAAAQRYFGKDVQDLSTEEILVLVGIINGPEIYNPYKYPDRAKSQAEILLYSLPDNFFSLQTREDIDKKIHELIFYPQSYNERYLNLIYRVKQEEELIGLKGGGYTIKTTYNKNLFDSVTLDENSSAIVLNNKTGEILSFWGGEYTVFYSNQQIGSSIKPFYYILALEKGYDVNTVLPDYSMKFGDWAPQNYDKTYRGSVTLKEALVNSINIPSIYLAMHIDISPQQSIDTIKDFLLNELGIQGVYPNDLTLSLGTLETSPYELAKAYSIFPNYGIIPSTYTISEVYDRKGNLIYKRYPQIERKVKSISNKSYSIMNSMLREVVTNGTGKRANIPDLDLHGKTGTSDTSAWFVGFTGGHVFSVLVEGEDILSSTSAVPISKDIATSLLYLSSSKEVPVYISLDTTEKKDSFFDAPIEFISKGKNVIEFLNSIKYELPINELKRKINEAINVIEYIYPDIVISVRKWEEENLIDFLEDPVAFIQNGFDLDTYLSELTINETNISKLKKAYVQLLYIYPDQALIVEKFLKENGLF</sequence>
<keyword evidence="11" id="KW-0511">Multifunctional enzyme</keyword>
<dbReference type="EC" id="2.4.99.28" evidence="13"/>
<evidence type="ECO:0000259" key="15">
    <source>
        <dbReference type="Pfam" id="PF00905"/>
    </source>
</evidence>
<evidence type="ECO:0000313" key="17">
    <source>
        <dbReference type="EMBL" id="CEP77473.1"/>
    </source>
</evidence>
<name>A0A0C7NVI3_DEFTU</name>
<dbReference type="Gene3D" id="1.10.3810.10">
    <property type="entry name" value="Biosynthetic peptidoglycan transglycosylase-like"/>
    <property type="match status" value="1"/>
</dbReference>
<dbReference type="PANTHER" id="PTHR32282:SF11">
    <property type="entry name" value="PENICILLIN-BINDING PROTEIN 1B"/>
    <property type="match status" value="1"/>
</dbReference>
<evidence type="ECO:0000313" key="18">
    <source>
        <dbReference type="Proteomes" id="UP000032809"/>
    </source>
</evidence>
<evidence type="ECO:0000256" key="14">
    <source>
        <dbReference type="ARBA" id="ARBA00049902"/>
    </source>
</evidence>
<dbReference type="GO" id="GO:0008658">
    <property type="term" value="F:penicillin binding"/>
    <property type="evidence" value="ECO:0007669"/>
    <property type="project" value="InterPro"/>
</dbReference>
<evidence type="ECO:0000256" key="3">
    <source>
        <dbReference type="ARBA" id="ARBA00022645"/>
    </source>
</evidence>
<keyword evidence="18" id="KW-1185">Reference proteome</keyword>
<reference evidence="18" key="1">
    <citation type="submission" date="2014-11" db="EMBL/GenBank/DDBJ databases">
        <authorList>
            <person name="Wibberg D."/>
        </authorList>
    </citation>
    <scope>NUCLEOTIDE SEQUENCE [LARGE SCALE GENOMIC DNA]</scope>
    <source>
        <strain evidence="18">L3</strain>
    </source>
</reference>
<feature type="domain" description="Penicillin-binding protein transpeptidase" evidence="15">
    <location>
        <begin position="284"/>
        <end position="541"/>
    </location>
</feature>
<dbReference type="AlphaFoldDB" id="A0A0C7NVI3"/>
<dbReference type="InterPro" id="IPR036950">
    <property type="entry name" value="PBP_transglycosylase"/>
</dbReference>
<dbReference type="PATRIC" id="fig|1006576.9.peg.137"/>
<dbReference type="SUPFAM" id="SSF53955">
    <property type="entry name" value="Lysozyme-like"/>
    <property type="match status" value="1"/>
</dbReference>
<evidence type="ECO:0000259" key="16">
    <source>
        <dbReference type="Pfam" id="PF00912"/>
    </source>
</evidence>
<keyword evidence="9" id="KW-0573">Peptidoglycan synthesis</keyword>
<evidence type="ECO:0000256" key="11">
    <source>
        <dbReference type="ARBA" id="ARBA00023268"/>
    </source>
</evidence>
<evidence type="ECO:0000256" key="13">
    <source>
        <dbReference type="ARBA" id="ARBA00044770"/>
    </source>
</evidence>
<dbReference type="Pfam" id="PF00912">
    <property type="entry name" value="Transgly"/>
    <property type="match status" value="1"/>
</dbReference>
<dbReference type="KEGG" id="dtn:DTL3_0142"/>
<keyword evidence="6 17" id="KW-0808">Transferase</keyword>
<organism evidence="17 18">
    <name type="scientific">Defluviitoga tunisiensis</name>
    <dbReference type="NCBI Taxonomy" id="1006576"/>
    <lineage>
        <taxon>Bacteria</taxon>
        <taxon>Thermotogati</taxon>
        <taxon>Thermotogota</taxon>
        <taxon>Thermotogae</taxon>
        <taxon>Petrotogales</taxon>
        <taxon>Petrotogaceae</taxon>
        <taxon>Defluviitoga</taxon>
    </lineage>
</organism>
<keyword evidence="3" id="KW-0121">Carboxypeptidase</keyword>
<dbReference type="Gene3D" id="3.40.710.10">
    <property type="entry name" value="DD-peptidase/beta-lactamase superfamily"/>
    <property type="match status" value="1"/>
</dbReference>
<dbReference type="GO" id="GO:0005886">
    <property type="term" value="C:plasma membrane"/>
    <property type="evidence" value="ECO:0007669"/>
    <property type="project" value="UniProtKB-SubCell"/>
</dbReference>
<keyword evidence="4" id="KW-0645">Protease</keyword>
<keyword evidence="7" id="KW-0378">Hydrolase</keyword>
<evidence type="ECO:0000256" key="2">
    <source>
        <dbReference type="ARBA" id="ARBA00022475"/>
    </source>
</evidence>
<dbReference type="Proteomes" id="UP000032809">
    <property type="component" value="Chromosome I"/>
</dbReference>